<dbReference type="EMBL" id="FNDN01000001">
    <property type="protein sequence ID" value="SDH16744.1"/>
    <property type="molecule type" value="Genomic_DNA"/>
</dbReference>
<organism evidence="1 2">
    <name type="scientific">Rhodococcus triatomae</name>
    <dbReference type="NCBI Taxonomy" id="300028"/>
    <lineage>
        <taxon>Bacteria</taxon>
        <taxon>Bacillati</taxon>
        <taxon>Actinomycetota</taxon>
        <taxon>Actinomycetes</taxon>
        <taxon>Mycobacteriales</taxon>
        <taxon>Nocardiaceae</taxon>
        <taxon>Rhodococcus</taxon>
    </lineage>
</organism>
<dbReference type="Proteomes" id="UP000183263">
    <property type="component" value="Unassembled WGS sequence"/>
</dbReference>
<evidence type="ECO:0000313" key="2">
    <source>
        <dbReference type="Proteomes" id="UP000183263"/>
    </source>
</evidence>
<dbReference type="RefSeq" id="WP_169847147.1">
    <property type="nucleotide sequence ID" value="NZ_CP048813.1"/>
</dbReference>
<proteinExistence type="predicted"/>
<protein>
    <submittedName>
        <fullName evidence="1">Uncharacterized protein</fullName>
    </submittedName>
</protein>
<keyword evidence="2" id="KW-1185">Reference proteome</keyword>
<reference evidence="1 2" key="1">
    <citation type="submission" date="2016-10" db="EMBL/GenBank/DDBJ databases">
        <authorList>
            <person name="de Groot N.N."/>
        </authorList>
    </citation>
    <scope>NUCLEOTIDE SEQUENCE [LARGE SCALE GENOMIC DNA]</scope>
    <source>
        <strain evidence="1 2">DSM 44892</strain>
    </source>
</reference>
<gene>
    <name evidence="1" type="ORF">SAMN05444695_101340</name>
</gene>
<name>A0A1G8A721_9NOCA</name>
<accession>A0A1G8A721</accession>
<dbReference type="AlphaFoldDB" id="A0A1G8A721"/>
<sequence>MSDAELRKAIRVLRDRADSAAAHGRRDDAERIESTIRDYQQEMSERL</sequence>
<evidence type="ECO:0000313" key="1">
    <source>
        <dbReference type="EMBL" id="SDH16744.1"/>
    </source>
</evidence>